<gene>
    <name evidence="5" type="ORF">AAF712_005974</name>
</gene>
<dbReference type="EMBL" id="JBBXMP010000030">
    <property type="protein sequence ID" value="KAL0066985.1"/>
    <property type="molecule type" value="Genomic_DNA"/>
</dbReference>
<keyword evidence="2" id="KW-0378">Hydrolase</keyword>
<evidence type="ECO:0000256" key="2">
    <source>
        <dbReference type="ARBA" id="ARBA00022801"/>
    </source>
</evidence>
<evidence type="ECO:0000313" key="5">
    <source>
        <dbReference type="EMBL" id="KAL0066985.1"/>
    </source>
</evidence>
<keyword evidence="6" id="KW-1185">Reference proteome</keyword>
<sequence length="371" mass="40663">MVGSATLSEKLLSSFHATLQLLCSFTPPSNGLSRAYCGKRSSTDSFLNLCYASSPPKDLFDNFQANSPSNLDVYNKWVKKFKVEPVIEEVPQTGKKVVWIGSKNAENVVFYVHGGGFMVPISDFMFTFWLYVQRAYAKRTGGKEISIVSMEYSLHPQTFPTQLTEIVHAFNHFLSASNVKPSNIHLAGDSAGANLVLQLLSHTLHPLPSADVPASPLNNLSEPIRGTLLISPWCSLNERTSTHVENTASDCLTADSLLYWGSSYLGGVKYSHIPYIKTLAAGERWFDGVDKLTERILITAGDAECLLEDAIRLHDRLQASCVEGKPKLEVDVEEDGVHEDMMMELGAGGRSLTPAGEGIVEWLLKGHGVNA</sequence>
<name>A0ABR3A079_9AGAR</name>
<comment type="similarity">
    <text evidence="1">Belongs to the 'GDXG' lipolytic enzyme family.</text>
</comment>
<dbReference type="InterPro" id="IPR050300">
    <property type="entry name" value="GDXG_lipolytic_enzyme"/>
</dbReference>
<dbReference type="SUPFAM" id="SSF53474">
    <property type="entry name" value="alpha/beta-Hydrolases"/>
    <property type="match status" value="1"/>
</dbReference>
<dbReference type="InterPro" id="IPR013094">
    <property type="entry name" value="AB_hydrolase_3"/>
</dbReference>
<dbReference type="InterPro" id="IPR029058">
    <property type="entry name" value="AB_hydrolase_fold"/>
</dbReference>
<evidence type="ECO:0000259" key="4">
    <source>
        <dbReference type="Pfam" id="PF07859"/>
    </source>
</evidence>
<dbReference type="InterPro" id="IPR033140">
    <property type="entry name" value="Lipase_GDXG_put_SER_AS"/>
</dbReference>
<evidence type="ECO:0000256" key="3">
    <source>
        <dbReference type="PROSITE-ProRule" id="PRU10038"/>
    </source>
</evidence>
<comment type="caution">
    <text evidence="5">The sequence shown here is derived from an EMBL/GenBank/DDBJ whole genome shotgun (WGS) entry which is preliminary data.</text>
</comment>
<dbReference type="Gene3D" id="3.40.50.1820">
    <property type="entry name" value="alpha/beta hydrolase"/>
    <property type="match status" value="1"/>
</dbReference>
<dbReference type="PROSITE" id="PS01174">
    <property type="entry name" value="LIPASE_GDXG_SER"/>
    <property type="match status" value="1"/>
</dbReference>
<organism evidence="5 6">
    <name type="scientific">Marasmius tenuissimus</name>
    <dbReference type="NCBI Taxonomy" id="585030"/>
    <lineage>
        <taxon>Eukaryota</taxon>
        <taxon>Fungi</taxon>
        <taxon>Dikarya</taxon>
        <taxon>Basidiomycota</taxon>
        <taxon>Agaricomycotina</taxon>
        <taxon>Agaricomycetes</taxon>
        <taxon>Agaricomycetidae</taxon>
        <taxon>Agaricales</taxon>
        <taxon>Marasmiineae</taxon>
        <taxon>Marasmiaceae</taxon>
        <taxon>Marasmius</taxon>
    </lineage>
</organism>
<dbReference type="Pfam" id="PF07859">
    <property type="entry name" value="Abhydrolase_3"/>
    <property type="match status" value="1"/>
</dbReference>
<accession>A0ABR3A079</accession>
<feature type="domain" description="Alpha/beta hydrolase fold-3" evidence="4">
    <location>
        <begin position="109"/>
        <end position="323"/>
    </location>
</feature>
<evidence type="ECO:0000313" key="6">
    <source>
        <dbReference type="Proteomes" id="UP001437256"/>
    </source>
</evidence>
<protein>
    <recommendedName>
        <fullName evidence="4">Alpha/beta hydrolase fold-3 domain-containing protein</fullName>
    </recommendedName>
</protein>
<dbReference type="PANTHER" id="PTHR48081:SF31">
    <property type="entry name" value="STERYL ACETYL HYDROLASE MUG81-RELATED"/>
    <property type="match status" value="1"/>
</dbReference>
<evidence type="ECO:0000256" key="1">
    <source>
        <dbReference type="ARBA" id="ARBA00010515"/>
    </source>
</evidence>
<dbReference type="Proteomes" id="UP001437256">
    <property type="component" value="Unassembled WGS sequence"/>
</dbReference>
<reference evidence="5 6" key="1">
    <citation type="submission" date="2024-05" db="EMBL/GenBank/DDBJ databases">
        <title>A draft genome resource for the thread blight pathogen Marasmius tenuissimus strain MS-2.</title>
        <authorList>
            <person name="Yulfo-Soto G.E."/>
            <person name="Baruah I.K."/>
            <person name="Amoako-Attah I."/>
            <person name="Bukari Y."/>
            <person name="Meinhardt L.W."/>
            <person name="Bailey B.A."/>
            <person name="Cohen S.P."/>
        </authorList>
    </citation>
    <scope>NUCLEOTIDE SEQUENCE [LARGE SCALE GENOMIC DNA]</scope>
    <source>
        <strain evidence="5 6">MS-2</strain>
    </source>
</reference>
<dbReference type="PANTHER" id="PTHR48081">
    <property type="entry name" value="AB HYDROLASE SUPERFAMILY PROTEIN C4A8.06C"/>
    <property type="match status" value="1"/>
</dbReference>
<proteinExistence type="inferred from homology"/>
<feature type="active site" evidence="3">
    <location>
        <position position="190"/>
    </location>
</feature>